<dbReference type="InterPro" id="IPR054384">
    <property type="entry name" value="SecDF_P1_head"/>
</dbReference>
<proteinExistence type="predicted"/>
<protein>
    <submittedName>
        <fullName evidence="3">Preprotein translocase subunit SecD</fullName>
    </submittedName>
</protein>
<dbReference type="Pfam" id="PF22599">
    <property type="entry name" value="SecDF_P1_head"/>
    <property type="match status" value="1"/>
</dbReference>
<dbReference type="RefSeq" id="WP_076407659.1">
    <property type="nucleotide sequence ID" value="NZ_AP028040.1"/>
</dbReference>
<dbReference type="EMBL" id="MJMN01000001">
    <property type="protein sequence ID" value="OMG92861.1"/>
    <property type="molecule type" value="Genomic_DNA"/>
</dbReference>
<organism evidence="3 4">
    <name type="scientific">Alcaligenes xylosoxydans xylosoxydans</name>
    <name type="common">Achromobacter xylosoxidans</name>
    <dbReference type="NCBI Taxonomy" id="85698"/>
    <lineage>
        <taxon>Bacteria</taxon>
        <taxon>Pseudomonadati</taxon>
        <taxon>Pseudomonadota</taxon>
        <taxon>Betaproteobacteria</taxon>
        <taxon>Burkholderiales</taxon>
        <taxon>Alcaligenaceae</taxon>
        <taxon>Achromobacter</taxon>
    </lineage>
</organism>
<sequence>MQLTLRKLAPALVVMTLALAGCKTAPTKSGAAATPDAAGQQQSSTQPATASVVEFYVAQTQSGPGLVEVNLPDGKIYMQQQPVLTRADLTEAAALVDRQGANFVGLRFSDAGARKLNDVSSKNVGNMLALVIDRELIAAPRIGEPLNRGVLAFGVPSAQAASDIAAKIRGESAPAAGGAAPATAPAPAKP</sequence>
<accession>A0A1R1K0A7</accession>
<comment type="caution">
    <text evidence="3">The sequence shown here is derived from an EMBL/GenBank/DDBJ whole genome shotgun (WGS) entry which is preliminary data.</text>
</comment>
<evidence type="ECO:0000256" key="1">
    <source>
        <dbReference type="SAM" id="SignalP"/>
    </source>
</evidence>
<feature type="domain" description="SecDF P1 head subdomain" evidence="2">
    <location>
        <begin position="74"/>
        <end position="173"/>
    </location>
</feature>
<feature type="chain" id="PRO_5010352234" evidence="1">
    <location>
        <begin position="21"/>
        <end position="190"/>
    </location>
</feature>
<gene>
    <name evidence="3" type="ORF">BIZ92_00575</name>
</gene>
<dbReference type="OrthoDB" id="8641751at2"/>
<evidence type="ECO:0000313" key="3">
    <source>
        <dbReference type="EMBL" id="OMG92861.1"/>
    </source>
</evidence>
<feature type="signal peptide" evidence="1">
    <location>
        <begin position="1"/>
        <end position="20"/>
    </location>
</feature>
<reference evidence="3 4" key="1">
    <citation type="submission" date="2016-09" db="EMBL/GenBank/DDBJ databases">
        <title>Phylogenomics of Achromobacter.</title>
        <authorList>
            <person name="Jeukens J."/>
            <person name="Freschi L."/>
            <person name="Vincent A.T."/>
            <person name="Emond-Rheault J.-G."/>
            <person name="Kukavica-Ibrulj I."/>
            <person name="Charette S.J."/>
            <person name="Levesque R.C."/>
        </authorList>
    </citation>
    <scope>NUCLEOTIDE SEQUENCE [LARGE SCALE GENOMIC DNA]</scope>
    <source>
        <strain evidence="3 4">AUS488</strain>
    </source>
</reference>
<dbReference type="PROSITE" id="PS51257">
    <property type="entry name" value="PROKAR_LIPOPROTEIN"/>
    <property type="match status" value="1"/>
</dbReference>
<keyword evidence="1" id="KW-0732">Signal</keyword>
<dbReference type="Gene3D" id="3.30.1360.200">
    <property type="match status" value="1"/>
</dbReference>
<evidence type="ECO:0000313" key="4">
    <source>
        <dbReference type="Proteomes" id="UP000187251"/>
    </source>
</evidence>
<dbReference type="Proteomes" id="UP000187251">
    <property type="component" value="Unassembled WGS sequence"/>
</dbReference>
<dbReference type="AlphaFoldDB" id="A0A1R1K0A7"/>
<name>A0A1R1K0A7_ALCXX</name>
<evidence type="ECO:0000259" key="2">
    <source>
        <dbReference type="Pfam" id="PF22599"/>
    </source>
</evidence>